<proteinExistence type="predicted"/>
<evidence type="ECO:0000313" key="2">
    <source>
        <dbReference type="Proteomes" id="UP000479692"/>
    </source>
</evidence>
<dbReference type="AlphaFoldDB" id="A0A7C9HVS2"/>
<sequence>MVVLFLGGPLDGTRTDWASSPNYFEYSVAGGMVPYSPHVEITIPGVDAVYVPIGMGGNAISDSLRHL</sequence>
<evidence type="ECO:0000313" key="1">
    <source>
        <dbReference type="EMBL" id="MUV14658.1"/>
    </source>
</evidence>
<dbReference type="Proteomes" id="UP000479692">
    <property type="component" value="Unassembled WGS sequence"/>
</dbReference>
<comment type="caution">
    <text evidence="1">The sequence shown here is derived from an EMBL/GenBank/DDBJ whole genome shotgun (WGS) entry which is preliminary data.</text>
</comment>
<dbReference type="EMBL" id="WOXT01000002">
    <property type="protein sequence ID" value="MUV14658.1"/>
    <property type="molecule type" value="Genomic_DNA"/>
</dbReference>
<reference evidence="1 2" key="1">
    <citation type="submission" date="2019-12" db="EMBL/GenBank/DDBJ databases">
        <authorList>
            <person name="Xu J."/>
        </authorList>
    </citation>
    <scope>NUCLEOTIDE SEQUENCE [LARGE SCALE GENOMIC DNA]</scope>
    <source>
        <strain evidence="1 2">HX-5-24</strain>
    </source>
</reference>
<name>A0A7C9HVS2_9GAMM</name>
<gene>
    <name evidence="1" type="ORF">GN331_10610</name>
</gene>
<protein>
    <submittedName>
        <fullName evidence="1">Uncharacterized protein</fullName>
    </submittedName>
</protein>
<keyword evidence="2" id="KW-1185">Reference proteome</keyword>
<dbReference type="RefSeq" id="WP_156641949.1">
    <property type="nucleotide sequence ID" value="NZ_WOXT01000002.1"/>
</dbReference>
<organism evidence="1 2">
    <name type="scientific">Noviluteimonas gilva</name>
    <dbReference type="NCBI Taxonomy" id="2682097"/>
    <lineage>
        <taxon>Bacteria</taxon>
        <taxon>Pseudomonadati</taxon>
        <taxon>Pseudomonadota</taxon>
        <taxon>Gammaproteobacteria</taxon>
        <taxon>Lysobacterales</taxon>
        <taxon>Lysobacteraceae</taxon>
        <taxon>Noviluteimonas</taxon>
    </lineage>
</organism>
<accession>A0A7C9HVS2</accession>